<dbReference type="InterPro" id="IPR050784">
    <property type="entry name" value="IAP"/>
</dbReference>
<dbReference type="InterPro" id="IPR001370">
    <property type="entry name" value="BIR_rpt"/>
</dbReference>
<proteinExistence type="predicted"/>
<dbReference type="EMBL" id="JARBDR010000337">
    <property type="protein sequence ID" value="KAJ8314621.1"/>
    <property type="molecule type" value="Genomic_DNA"/>
</dbReference>
<protein>
    <recommendedName>
        <fullName evidence="4">RING-type domain-containing protein</fullName>
    </recommendedName>
</protein>
<evidence type="ECO:0000313" key="3">
    <source>
        <dbReference type="Proteomes" id="UP001217089"/>
    </source>
</evidence>
<dbReference type="InterPro" id="IPR013083">
    <property type="entry name" value="Znf_RING/FYVE/PHD"/>
</dbReference>
<dbReference type="Gene3D" id="1.10.1170.10">
    <property type="entry name" value="Inhibitor Of Apoptosis Protein (2mihbC-IAP-1), Chain A"/>
    <property type="match status" value="1"/>
</dbReference>
<sequence>MGVSPSSRRNMNQVDFRRSNYKPHHPFYDNYFIRLQTYTNWRPEFNRTPTELSEAGFFYTGYDDLISVSHMPSQPSSTDEQQRNTARGSSHSTRIQARLQVSLCKKCLLKKSTVTFLPCGHLITCDECANNIKFCLLCERRVIRCIVT</sequence>
<organism evidence="2 3">
    <name type="scientific">Tegillarca granosa</name>
    <name type="common">Malaysian cockle</name>
    <name type="synonym">Anadara granosa</name>
    <dbReference type="NCBI Taxonomy" id="220873"/>
    <lineage>
        <taxon>Eukaryota</taxon>
        <taxon>Metazoa</taxon>
        <taxon>Spiralia</taxon>
        <taxon>Lophotrochozoa</taxon>
        <taxon>Mollusca</taxon>
        <taxon>Bivalvia</taxon>
        <taxon>Autobranchia</taxon>
        <taxon>Pteriomorphia</taxon>
        <taxon>Arcoida</taxon>
        <taxon>Arcoidea</taxon>
        <taxon>Arcidae</taxon>
        <taxon>Tegillarca</taxon>
    </lineage>
</organism>
<evidence type="ECO:0000313" key="2">
    <source>
        <dbReference type="EMBL" id="KAJ8314621.1"/>
    </source>
</evidence>
<dbReference type="Pfam" id="PF00653">
    <property type="entry name" value="BIR"/>
    <property type="match status" value="1"/>
</dbReference>
<name>A0ABQ9FEH3_TEGGR</name>
<feature type="region of interest" description="Disordered" evidence="1">
    <location>
        <begin position="70"/>
        <end position="93"/>
    </location>
</feature>
<comment type="caution">
    <text evidence="2">The sequence shown here is derived from an EMBL/GenBank/DDBJ whole genome shotgun (WGS) entry which is preliminary data.</text>
</comment>
<dbReference type="PROSITE" id="PS50143">
    <property type="entry name" value="BIR_REPEAT_2"/>
    <property type="match status" value="1"/>
</dbReference>
<evidence type="ECO:0008006" key="4">
    <source>
        <dbReference type="Google" id="ProtNLM"/>
    </source>
</evidence>
<dbReference type="PANTHER" id="PTHR10044:SF139">
    <property type="entry name" value="DEATH-ASSOCIATED INHIBITOR OF APOPTOSIS 2"/>
    <property type="match status" value="1"/>
</dbReference>
<dbReference type="Gene3D" id="3.30.40.10">
    <property type="entry name" value="Zinc/RING finger domain, C3HC4 (zinc finger)"/>
    <property type="match status" value="1"/>
</dbReference>
<dbReference type="SUPFAM" id="SSF57924">
    <property type="entry name" value="Inhibitor of apoptosis (IAP) repeat"/>
    <property type="match status" value="1"/>
</dbReference>
<accession>A0ABQ9FEH3</accession>
<evidence type="ECO:0000256" key="1">
    <source>
        <dbReference type="SAM" id="MobiDB-lite"/>
    </source>
</evidence>
<gene>
    <name evidence="2" type="ORF">KUTeg_006771</name>
</gene>
<reference evidence="2 3" key="1">
    <citation type="submission" date="2022-12" db="EMBL/GenBank/DDBJ databases">
        <title>Chromosome-level genome of Tegillarca granosa.</title>
        <authorList>
            <person name="Kim J."/>
        </authorList>
    </citation>
    <scope>NUCLEOTIDE SEQUENCE [LARGE SCALE GENOMIC DNA]</scope>
    <source>
        <strain evidence="2">Teg-2019</strain>
        <tissue evidence="2">Adductor muscle</tissue>
    </source>
</reference>
<keyword evidence="3" id="KW-1185">Reference proteome</keyword>
<dbReference type="Proteomes" id="UP001217089">
    <property type="component" value="Unassembled WGS sequence"/>
</dbReference>
<dbReference type="Pfam" id="PF13920">
    <property type="entry name" value="zf-C3HC4_3"/>
    <property type="match status" value="1"/>
</dbReference>
<dbReference type="PANTHER" id="PTHR10044">
    <property type="entry name" value="INHIBITOR OF APOPTOSIS"/>
    <property type="match status" value="1"/>
</dbReference>